<sequence length="272" mass="31382">MKFSVLMSLYDKESPRYYRECLESLASQSLQADEVVVVFDGPISVELKEITSSWTELLNIKVVKLNKNMGLSYALNFGLSHCRYDYVARMDTDDICLFNRFEEQIDFLNENPSVDICGSYAIDIDGESNELKLRKVPILSRDIRRLIWTCPIIHPSVIFRKESILAIGSYRNSAPHRQDDYDLWIRAVDNGLKISNIAEPLLYYRYPMGSEKKNTFSVGLNRFKLGIVPLIKYDFGIMPFLGLCYPMFRALLPSRLTRSFGVIVAKFDPRNK</sequence>
<evidence type="ECO:0000313" key="6">
    <source>
        <dbReference type="Proteomes" id="UP000726136"/>
    </source>
</evidence>
<dbReference type="InterPro" id="IPR001173">
    <property type="entry name" value="Glyco_trans_2-like"/>
</dbReference>
<evidence type="ECO:0000256" key="3">
    <source>
        <dbReference type="ARBA" id="ARBA00022679"/>
    </source>
</evidence>
<dbReference type="SUPFAM" id="SSF53448">
    <property type="entry name" value="Nucleotide-diphospho-sugar transferases"/>
    <property type="match status" value="1"/>
</dbReference>
<proteinExistence type="inferred from homology"/>
<organism evidence="5 6">
    <name type="scientific">Vibrio anguillarum</name>
    <name type="common">Listonella anguillarum</name>
    <dbReference type="NCBI Taxonomy" id="55601"/>
    <lineage>
        <taxon>Bacteria</taxon>
        <taxon>Pseudomonadati</taxon>
        <taxon>Pseudomonadota</taxon>
        <taxon>Gammaproteobacteria</taxon>
        <taxon>Vibrionales</taxon>
        <taxon>Vibrionaceae</taxon>
        <taxon>Vibrio</taxon>
    </lineage>
</organism>
<dbReference type="PANTHER" id="PTHR43685:SF5">
    <property type="entry name" value="GLYCOSYLTRANSFERASE EPSE-RELATED"/>
    <property type="match status" value="1"/>
</dbReference>
<reference evidence="5 6" key="1">
    <citation type="journal article" date="2021" name="PeerJ">
        <title>Analysis of 44 Vibrio anguillarum genomes reveals high genetic diversity.</title>
        <authorList>
            <person name="Hansen M.J."/>
            <person name="Dalsgaard I."/>
        </authorList>
    </citation>
    <scope>NUCLEOTIDE SEQUENCE [LARGE SCALE GENOMIC DNA]</scope>
    <source>
        <strain evidence="5 6">040915-1/1B</strain>
    </source>
</reference>
<keyword evidence="3" id="KW-0808">Transferase</keyword>
<dbReference type="EMBL" id="RDPI01000032">
    <property type="protein sequence ID" value="MBF4374950.1"/>
    <property type="molecule type" value="Genomic_DNA"/>
</dbReference>
<gene>
    <name evidence="5" type="ORF">EAY46_17935</name>
</gene>
<feature type="domain" description="Glycosyltransferase 2-like" evidence="4">
    <location>
        <begin position="4"/>
        <end position="162"/>
    </location>
</feature>
<dbReference type="InterPro" id="IPR029044">
    <property type="entry name" value="Nucleotide-diphossugar_trans"/>
</dbReference>
<comment type="caution">
    <text evidence="5">The sequence shown here is derived from an EMBL/GenBank/DDBJ whole genome shotgun (WGS) entry which is preliminary data.</text>
</comment>
<dbReference type="InterPro" id="IPR050834">
    <property type="entry name" value="Glycosyltransf_2"/>
</dbReference>
<evidence type="ECO:0000259" key="4">
    <source>
        <dbReference type="Pfam" id="PF00535"/>
    </source>
</evidence>
<comment type="similarity">
    <text evidence="1">Belongs to the glycosyltransferase 2 family.</text>
</comment>
<evidence type="ECO:0000313" key="5">
    <source>
        <dbReference type="EMBL" id="MBF4374950.1"/>
    </source>
</evidence>
<keyword evidence="2" id="KW-0328">Glycosyltransferase</keyword>
<accession>A0ABR9ZB84</accession>
<dbReference type="RefSeq" id="WP_194664079.1">
    <property type="nucleotide sequence ID" value="NZ_RDPI01000032.1"/>
</dbReference>
<keyword evidence="6" id="KW-1185">Reference proteome</keyword>
<name>A0ABR9ZB84_VIBAN</name>
<dbReference type="Gene3D" id="3.90.550.10">
    <property type="entry name" value="Spore Coat Polysaccharide Biosynthesis Protein SpsA, Chain A"/>
    <property type="match status" value="1"/>
</dbReference>
<evidence type="ECO:0000256" key="2">
    <source>
        <dbReference type="ARBA" id="ARBA00022676"/>
    </source>
</evidence>
<dbReference type="Pfam" id="PF00535">
    <property type="entry name" value="Glycos_transf_2"/>
    <property type="match status" value="1"/>
</dbReference>
<evidence type="ECO:0000256" key="1">
    <source>
        <dbReference type="ARBA" id="ARBA00006739"/>
    </source>
</evidence>
<dbReference type="Proteomes" id="UP000726136">
    <property type="component" value="Unassembled WGS sequence"/>
</dbReference>
<protein>
    <submittedName>
        <fullName evidence="5">Glycosyltransferase</fullName>
    </submittedName>
</protein>
<dbReference type="PANTHER" id="PTHR43685">
    <property type="entry name" value="GLYCOSYLTRANSFERASE"/>
    <property type="match status" value="1"/>
</dbReference>